<protein>
    <submittedName>
        <fullName evidence="1">Heat Labile Enterotoxin Type Iib</fullName>
    </submittedName>
</protein>
<sequence length="243" mass="27384">MQVSEALGTWINSENERSKFWDGDVLAQKGAEGWRHNVERLLAHLRGDEFFANATTQFATYQILTLFQASQLTGDLHAAHRVLSENATIPAAQEQADVGAHVRPELKRQICATIAEARHQLHVKLEGIALNHTVKLEREFRKQFLDEWFKAETSPAPILGVTIPDLPHVTKHIQEQVDKARNTPLPLCMKSKSRRPSRRSWSAWQRPLRANASRAGRRACANSGTVRVPKLKVTTGMRAAEYT</sequence>
<reference evidence="1 2" key="1">
    <citation type="journal article" date="2014" name="Proc. Natl. Acad. Sci. U.S.A.">
        <title>Trajectory and genomic determinants of fungal-pathogen speciation and host adaptation.</title>
        <authorList>
            <person name="Hu X."/>
            <person name="Xiao G."/>
            <person name="Zheng P."/>
            <person name="Shang Y."/>
            <person name="Su Y."/>
            <person name="Zhang X."/>
            <person name="Liu X."/>
            <person name="Zhan S."/>
            <person name="St Leger R.J."/>
            <person name="Wang C."/>
        </authorList>
    </citation>
    <scope>NUCLEOTIDE SEQUENCE [LARGE SCALE GENOMIC DNA]</scope>
    <source>
        <strain evidence="1 2">ARSEF 977</strain>
    </source>
</reference>
<evidence type="ECO:0000313" key="1">
    <source>
        <dbReference type="EMBL" id="KID81848.1"/>
    </source>
</evidence>
<comment type="caution">
    <text evidence="1">The sequence shown here is derived from an EMBL/GenBank/DDBJ whole genome shotgun (WGS) entry which is preliminary data.</text>
</comment>
<evidence type="ECO:0000313" key="2">
    <source>
        <dbReference type="Proteomes" id="UP000031192"/>
    </source>
</evidence>
<organism evidence="1 2">
    <name type="scientific">Metarhizium guizhouense (strain ARSEF 977)</name>
    <dbReference type="NCBI Taxonomy" id="1276136"/>
    <lineage>
        <taxon>Eukaryota</taxon>
        <taxon>Fungi</taxon>
        <taxon>Dikarya</taxon>
        <taxon>Ascomycota</taxon>
        <taxon>Pezizomycotina</taxon>
        <taxon>Sordariomycetes</taxon>
        <taxon>Hypocreomycetidae</taxon>
        <taxon>Hypocreales</taxon>
        <taxon>Clavicipitaceae</taxon>
        <taxon>Metarhizium</taxon>
    </lineage>
</organism>
<accession>A0A0B4GH85</accession>
<dbReference type="HOGENOM" id="CLU_1142809_0_0_1"/>
<dbReference type="Proteomes" id="UP000031192">
    <property type="component" value="Unassembled WGS sequence"/>
</dbReference>
<name>A0A0B4GH85_METGA</name>
<proteinExistence type="predicted"/>
<dbReference type="EMBL" id="AZNH01000116">
    <property type="protein sequence ID" value="KID81848.1"/>
    <property type="molecule type" value="Genomic_DNA"/>
</dbReference>
<dbReference type="AlphaFoldDB" id="A0A0B4GH85"/>
<gene>
    <name evidence="1" type="ORF">MGU_10826</name>
</gene>
<keyword evidence="2" id="KW-1185">Reference proteome</keyword>